<dbReference type="SUPFAM" id="SSF56601">
    <property type="entry name" value="beta-lactamase/transpeptidase-like"/>
    <property type="match status" value="1"/>
</dbReference>
<keyword evidence="1" id="KW-0121">Carboxypeptidase</keyword>
<name>X0YLT9_9ZZZZ</name>
<keyword evidence="8" id="KW-0511">Multifunctional enzyme</keyword>
<feature type="transmembrane region" description="Helical" evidence="12">
    <location>
        <begin position="21"/>
        <end position="42"/>
    </location>
</feature>
<evidence type="ECO:0000256" key="10">
    <source>
        <dbReference type="ARBA" id="ARBA00044770"/>
    </source>
</evidence>
<keyword evidence="6" id="KW-0133">Cell shape</keyword>
<dbReference type="GO" id="GO:0008658">
    <property type="term" value="F:penicillin binding"/>
    <property type="evidence" value="ECO:0007669"/>
    <property type="project" value="InterPro"/>
</dbReference>
<organism evidence="15">
    <name type="scientific">marine sediment metagenome</name>
    <dbReference type="NCBI Taxonomy" id="412755"/>
    <lineage>
        <taxon>unclassified sequences</taxon>
        <taxon>metagenomes</taxon>
        <taxon>ecological metagenomes</taxon>
    </lineage>
</organism>
<dbReference type="EC" id="2.4.99.28" evidence="10"/>
<reference evidence="15" key="1">
    <citation type="journal article" date="2014" name="Front. Microbiol.">
        <title>High frequency of phylogenetically diverse reductive dehalogenase-homologous genes in deep subseafloor sedimentary metagenomes.</title>
        <authorList>
            <person name="Kawai M."/>
            <person name="Futagami T."/>
            <person name="Toyoda A."/>
            <person name="Takaki Y."/>
            <person name="Nishi S."/>
            <person name="Hori S."/>
            <person name="Arai W."/>
            <person name="Tsubouchi T."/>
            <person name="Morono Y."/>
            <person name="Uchiyama I."/>
            <person name="Ito T."/>
            <person name="Fujiyama A."/>
            <person name="Inagaki F."/>
            <person name="Takami H."/>
        </authorList>
    </citation>
    <scope>NUCLEOTIDE SEQUENCE</scope>
    <source>
        <strain evidence="15">Expedition CK06-06</strain>
    </source>
</reference>
<dbReference type="Gene3D" id="1.10.3810.10">
    <property type="entry name" value="Biosynthetic peptidoglycan transglycosylase-like"/>
    <property type="match status" value="1"/>
</dbReference>
<feature type="domain" description="Glycosyl transferase family 51" evidence="14">
    <location>
        <begin position="71"/>
        <end position="245"/>
    </location>
</feature>
<dbReference type="InterPro" id="IPR023346">
    <property type="entry name" value="Lysozyme-like_dom_sf"/>
</dbReference>
<evidence type="ECO:0000256" key="9">
    <source>
        <dbReference type="ARBA" id="ARBA00023316"/>
    </source>
</evidence>
<evidence type="ECO:0000256" key="3">
    <source>
        <dbReference type="ARBA" id="ARBA00022676"/>
    </source>
</evidence>
<gene>
    <name evidence="15" type="ORF">S01H4_03370</name>
</gene>
<dbReference type="InterPro" id="IPR001264">
    <property type="entry name" value="Glyco_trans_51"/>
</dbReference>
<dbReference type="FunFam" id="1.10.3810.10:FF:000001">
    <property type="entry name" value="Penicillin-binding protein 1A"/>
    <property type="match status" value="1"/>
</dbReference>
<evidence type="ECO:0000256" key="12">
    <source>
        <dbReference type="SAM" id="Phobius"/>
    </source>
</evidence>
<dbReference type="GO" id="GO:0071555">
    <property type="term" value="P:cell wall organization"/>
    <property type="evidence" value="ECO:0007669"/>
    <property type="project" value="UniProtKB-KW"/>
</dbReference>
<dbReference type="GO" id="GO:0004180">
    <property type="term" value="F:carboxypeptidase activity"/>
    <property type="evidence" value="ECO:0007669"/>
    <property type="project" value="UniProtKB-KW"/>
</dbReference>
<evidence type="ECO:0000256" key="2">
    <source>
        <dbReference type="ARBA" id="ARBA00022670"/>
    </source>
</evidence>
<keyword evidence="12" id="KW-0472">Membrane</keyword>
<dbReference type="GO" id="GO:0008360">
    <property type="term" value="P:regulation of cell shape"/>
    <property type="evidence" value="ECO:0007669"/>
    <property type="project" value="UniProtKB-KW"/>
</dbReference>
<feature type="domain" description="Penicillin-binding protein transpeptidase" evidence="13">
    <location>
        <begin position="332"/>
        <end position="543"/>
    </location>
</feature>
<dbReference type="Pfam" id="PF00905">
    <property type="entry name" value="Transpeptidase"/>
    <property type="match status" value="1"/>
</dbReference>
<dbReference type="GO" id="GO:0006508">
    <property type="term" value="P:proteolysis"/>
    <property type="evidence" value="ECO:0007669"/>
    <property type="project" value="UniProtKB-KW"/>
</dbReference>
<keyword evidence="12" id="KW-1133">Transmembrane helix</keyword>
<dbReference type="InterPro" id="IPR001460">
    <property type="entry name" value="PCN-bd_Tpept"/>
</dbReference>
<evidence type="ECO:0000256" key="11">
    <source>
        <dbReference type="ARBA" id="ARBA00049902"/>
    </source>
</evidence>
<dbReference type="GO" id="GO:0008955">
    <property type="term" value="F:peptidoglycan glycosyltransferase activity"/>
    <property type="evidence" value="ECO:0007669"/>
    <property type="project" value="UniProtKB-EC"/>
</dbReference>
<comment type="catalytic activity">
    <reaction evidence="11">
        <text>[GlcNAc-(1-&gt;4)-Mur2Ac(oyl-L-Ala-gamma-D-Glu-L-Lys-D-Ala-D-Ala)](n)-di-trans,octa-cis-undecaprenyl diphosphate + beta-D-GlcNAc-(1-&gt;4)-Mur2Ac(oyl-L-Ala-gamma-D-Glu-L-Lys-D-Ala-D-Ala)-di-trans,octa-cis-undecaprenyl diphosphate = [GlcNAc-(1-&gt;4)-Mur2Ac(oyl-L-Ala-gamma-D-Glu-L-Lys-D-Ala-D-Ala)](n+1)-di-trans,octa-cis-undecaprenyl diphosphate + di-trans,octa-cis-undecaprenyl diphosphate + H(+)</text>
        <dbReference type="Rhea" id="RHEA:23708"/>
        <dbReference type="Rhea" id="RHEA-COMP:9602"/>
        <dbReference type="Rhea" id="RHEA-COMP:9603"/>
        <dbReference type="ChEBI" id="CHEBI:15378"/>
        <dbReference type="ChEBI" id="CHEBI:58405"/>
        <dbReference type="ChEBI" id="CHEBI:60033"/>
        <dbReference type="ChEBI" id="CHEBI:78435"/>
        <dbReference type="EC" id="2.4.99.28"/>
    </reaction>
</comment>
<dbReference type="PANTHER" id="PTHR32282">
    <property type="entry name" value="BINDING PROTEIN TRANSPEPTIDASE, PUTATIVE-RELATED"/>
    <property type="match status" value="1"/>
</dbReference>
<evidence type="ECO:0000256" key="8">
    <source>
        <dbReference type="ARBA" id="ARBA00023268"/>
    </source>
</evidence>
<accession>X0YLT9</accession>
<keyword evidence="9" id="KW-0961">Cell wall biogenesis/degradation</keyword>
<evidence type="ECO:0000256" key="5">
    <source>
        <dbReference type="ARBA" id="ARBA00022801"/>
    </source>
</evidence>
<protein>
    <recommendedName>
        <fullName evidence="10">peptidoglycan glycosyltransferase</fullName>
        <ecNumber evidence="10">2.4.99.28</ecNumber>
    </recommendedName>
</protein>
<keyword evidence="12" id="KW-0812">Transmembrane</keyword>
<keyword evidence="2" id="KW-0645">Protease</keyword>
<evidence type="ECO:0000256" key="4">
    <source>
        <dbReference type="ARBA" id="ARBA00022679"/>
    </source>
</evidence>
<dbReference type="Pfam" id="PF00912">
    <property type="entry name" value="Transgly"/>
    <property type="match status" value="1"/>
</dbReference>
<evidence type="ECO:0000256" key="6">
    <source>
        <dbReference type="ARBA" id="ARBA00022960"/>
    </source>
</evidence>
<dbReference type="InterPro" id="IPR050396">
    <property type="entry name" value="Glycosyltr_51/Transpeptidase"/>
</dbReference>
<keyword evidence="5" id="KW-0378">Hydrolase</keyword>
<dbReference type="PANTHER" id="PTHR32282:SF33">
    <property type="entry name" value="PEPTIDOGLYCAN GLYCOSYLTRANSFERASE"/>
    <property type="match status" value="1"/>
</dbReference>
<evidence type="ECO:0000259" key="13">
    <source>
        <dbReference type="Pfam" id="PF00905"/>
    </source>
</evidence>
<comment type="caution">
    <text evidence="15">The sequence shown here is derived from an EMBL/GenBank/DDBJ whole genome shotgun (WGS) entry which is preliminary data.</text>
</comment>
<proteinExistence type="predicted"/>
<keyword evidence="4" id="KW-0808">Transferase</keyword>
<sequence length="551" mass="61613">MTKHRKKVVNRRRKIANFLRTFSITALLLLFVSLIASIVIIVGCMTDLPKYEDLQPSIPDQTSKIYDINNRLITTLYAEENRELIQFEDMPVNLRNAIVATEDKRFYQHHGIDIRSILRAMWANIRHGSIVEGGSTITQQYTKNVYFSPERKLDRKIKEAAIAYQLEKHFTKDKILEMYLNTIYFGGNAYGVEVASQNYFGKSAKDLNLQECALLAALIRSPNEYSPFGNIEIAKNRRNIVLQLMYDQGYITNQQMIDTKTTPIELNPATKPITDAPYFVEYVKEYLMDKYTYEQIFTGGFEIYTTLDLNMQIAAEEAINEVLFEPTDPSAALVAIDPKTGFIKAMVGGKDFSKNKFNVAAHGKRQPGSTFKPFVLTTAVEQNISPSRTFNPNGPIILESPGGPDWQVDNYGNAKYGEKMSVVDATIHSVNVVYAQLTMEVGPDNVAKTAMDMGVVTPLESNPAIGLGGIGGVSPLDMASSFSTLANNGTYYKPVSILKVKDSDENIIEEYQQEIKRPIRDSTAHFVTEILKRVITSGTGKRADIGRPAAG</sequence>
<dbReference type="SUPFAM" id="SSF53955">
    <property type="entry name" value="Lysozyme-like"/>
    <property type="match status" value="1"/>
</dbReference>
<evidence type="ECO:0000256" key="1">
    <source>
        <dbReference type="ARBA" id="ARBA00022645"/>
    </source>
</evidence>
<dbReference type="InterPro" id="IPR036950">
    <property type="entry name" value="PBP_transglycosylase"/>
</dbReference>
<dbReference type="GO" id="GO:0030288">
    <property type="term" value="C:outer membrane-bounded periplasmic space"/>
    <property type="evidence" value="ECO:0007669"/>
    <property type="project" value="TreeGrafter"/>
</dbReference>
<keyword evidence="3" id="KW-0328">Glycosyltransferase</keyword>
<dbReference type="InterPro" id="IPR012338">
    <property type="entry name" value="Beta-lactam/transpept-like"/>
</dbReference>
<dbReference type="Gene3D" id="3.40.710.10">
    <property type="entry name" value="DD-peptidase/beta-lactamase superfamily"/>
    <property type="match status" value="1"/>
</dbReference>
<evidence type="ECO:0000256" key="7">
    <source>
        <dbReference type="ARBA" id="ARBA00022984"/>
    </source>
</evidence>
<dbReference type="AlphaFoldDB" id="X0YLT9"/>
<evidence type="ECO:0000313" key="15">
    <source>
        <dbReference type="EMBL" id="GAG57025.1"/>
    </source>
</evidence>
<dbReference type="GO" id="GO:0009252">
    <property type="term" value="P:peptidoglycan biosynthetic process"/>
    <property type="evidence" value="ECO:0007669"/>
    <property type="project" value="UniProtKB-KW"/>
</dbReference>
<keyword evidence="7" id="KW-0573">Peptidoglycan synthesis</keyword>
<dbReference type="EMBL" id="BART01000820">
    <property type="protein sequence ID" value="GAG57025.1"/>
    <property type="molecule type" value="Genomic_DNA"/>
</dbReference>
<evidence type="ECO:0000259" key="14">
    <source>
        <dbReference type="Pfam" id="PF00912"/>
    </source>
</evidence>